<evidence type="ECO:0000313" key="1">
    <source>
        <dbReference type="EMBL" id="SES41755.1"/>
    </source>
</evidence>
<dbReference type="EMBL" id="FOGJ01000046">
    <property type="protein sequence ID" value="SES41755.1"/>
    <property type="molecule type" value="Genomic_DNA"/>
</dbReference>
<name>A0A1H9X6J1_BUTFI</name>
<organism evidence="1 2">
    <name type="scientific">Butyrivibrio fibrisolvens</name>
    <dbReference type="NCBI Taxonomy" id="831"/>
    <lineage>
        <taxon>Bacteria</taxon>
        <taxon>Bacillati</taxon>
        <taxon>Bacillota</taxon>
        <taxon>Clostridia</taxon>
        <taxon>Lachnospirales</taxon>
        <taxon>Lachnospiraceae</taxon>
        <taxon>Butyrivibrio</taxon>
    </lineage>
</organism>
<proteinExistence type="predicted"/>
<dbReference type="InterPro" id="IPR010106">
    <property type="entry name" value="RpnA"/>
</dbReference>
<dbReference type="AlphaFoldDB" id="A0A1H9X6J1"/>
<dbReference type="NCBIfam" id="TIGR01784">
    <property type="entry name" value="T_den_put_tspse"/>
    <property type="match status" value="1"/>
</dbReference>
<dbReference type="RefSeq" id="WP_074758969.1">
    <property type="nucleotide sequence ID" value="NZ_FOGJ01000046.1"/>
</dbReference>
<dbReference type="OrthoDB" id="9775482at2"/>
<accession>A0A1H9X6J1</accession>
<evidence type="ECO:0000313" key="2">
    <source>
        <dbReference type="Proteomes" id="UP000182584"/>
    </source>
</evidence>
<dbReference type="Pfam" id="PF12784">
    <property type="entry name" value="PDDEXK_2"/>
    <property type="match status" value="1"/>
</dbReference>
<dbReference type="Proteomes" id="UP000182584">
    <property type="component" value="Unassembled WGS sequence"/>
</dbReference>
<reference evidence="1 2" key="1">
    <citation type="submission" date="2016-10" db="EMBL/GenBank/DDBJ databases">
        <authorList>
            <person name="de Groot N.N."/>
        </authorList>
    </citation>
    <scope>NUCLEOTIDE SEQUENCE [LARGE SCALE GENOMIC DNA]</scope>
    <source>
        <strain evidence="1 2">AR40</strain>
    </source>
</reference>
<protein>
    <submittedName>
        <fullName evidence="1">Uncharacterized protein</fullName>
    </submittedName>
</protein>
<sequence>MKDYEELKFQDDFMFCKILQENEDLCKELTKLVIGRKIGSIVKTEKQKAIKVSEDGHGVRFDVYFEDDEKTVYDIEMQRSDTLELPLRSRYYQGMIDVDYLEKGKEYKELPDSYIIFLCTFDLFKMGYHKYSFEPMCREVENLLLDDGTNRTFICAGGDKDDVSEDMKSLIDYLAGKDADSNLTSRIDAKVKEAIEKSLWRKEYMTYKEHMDQELNRGIEIGRILTRFEDGMPIEEIAEKSGITVEAVKKILEEYKMI</sequence>
<gene>
    <name evidence="1" type="ORF">SAMN04487884_1462</name>
</gene>